<evidence type="ECO:0000313" key="5">
    <source>
        <dbReference type="EMBL" id="VAW76560.1"/>
    </source>
</evidence>
<name>A0A3B0YIH6_9ZZZZ</name>
<dbReference type="InterPro" id="IPR036847">
    <property type="entry name" value="RimP_C_sf"/>
</dbReference>
<dbReference type="NCBIfam" id="NF000929">
    <property type="entry name" value="PRK00092.2-1"/>
    <property type="match status" value="1"/>
</dbReference>
<keyword evidence="1" id="KW-0963">Cytoplasm</keyword>
<evidence type="ECO:0000256" key="2">
    <source>
        <dbReference type="ARBA" id="ARBA00022517"/>
    </source>
</evidence>
<protein>
    <submittedName>
        <fullName evidence="5">Bacterial ribosome SSU maturation protein RimP</fullName>
    </submittedName>
</protein>
<dbReference type="GO" id="GO:0000028">
    <property type="term" value="P:ribosomal small subunit assembly"/>
    <property type="evidence" value="ECO:0007669"/>
    <property type="project" value="TreeGrafter"/>
</dbReference>
<dbReference type="NCBIfam" id="NF000927">
    <property type="entry name" value="PRK00092.1-1"/>
    <property type="match status" value="1"/>
</dbReference>
<dbReference type="InterPro" id="IPR003728">
    <property type="entry name" value="Ribosome_maturation_RimP"/>
</dbReference>
<evidence type="ECO:0000259" key="4">
    <source>
        <dbReference type="Pfam" id="PF17384"/>
    </source>
</evidence>
<dbReference type="InterPro" id="IPR028998">
    <property type="entry name" value="RimP_C"/>
</dbReference>
<keyword evidence="2" id="KW-0690">Ribosome biogenesis</keyword>
<accession>A0A3B0YIH6</accession>
<dbReference type="Gene3D" id="3.30.300.70">
    <property type="entry name" value="RimP-like superfamily, N-terminal"/>
    <property type="match status" value="1"/>
</dbReference>
<evidence type="ECO:0000259" key="3">
    <source>
        <dbReference type="Pfam" id="PF02576"/>
    </source>
</evidence>
<reference evidence="5" key="1">
    <citation type="submission" date="2018-06" db="EMBL/GenBank/DDBJ databases">
        <authorList>
            <person name="Zhirakovskaya E."/>
        </authorList>
    </citation>
    <scope>NUCLEOTIDE SEQUENCE</scope>
</reference>
<dbReference type="GO" id="GO:0005829">
    <property type="term" value="C:cytosol"/>
    <property type="evidence" value="ECO:0007669"/>
    <property type="project" value="TreeGrafter"/>
</dbReference>
<dbReference type="CDD" id="cd01734">
    <property type="entry name" value="YlxS_C"/>
    <property type="match status" value="1"/>
</dbReference>
<dbReference type="GO" id="GO:0006412">
    <property type="term" value="P:translation"/>
    <property type="evidence" value="ECO:0007669"/>
    <property type="project" value="TreeGrafter"/>
</dbReference>
<organism evidence="5">
    <name type="scientific">hydrothermal vent metagenome</name>
    <dbReference type="NCBI Taxonomy" id="652676"/>
    <lineage>
        <taxon>unclassified sequences</taxon>
        <taxon>metagenomes</taxon>
        <taxon>ecological metagenomes</taxon>
    </lineage>
</organism>
<dbReference type="FunFam" id="3.30.300.70:FF:000001">
    <property type="entry name" value="Ribosome maturation factor RimP"/>
    <property type="match status" value="1"/>
</dbReference>
<dbReference type="Gene3D" id="2.30.30.180">
    <property type="entry name" value="Ribosome maturation factor RimP, C-terminal domain"/>
    <property type="match status" value="1"/>
</dbReference>
<dbReference type="AlphaFoldDB" id="A0A3B0YIH6"/>
<dbReference type="PANTHER" id="PTHR33867">
    <property type="entry name" value="RIBOSOME MATURATION FACTOR RIMP"/>
    <property type="match status" value="1"/>
</dbReference>
<evidence type="ECO:0000256" key="1">
    <source>
        <dbReference type="ARBA" id="ARBA00022490"/>
    </source>
</evidence>
<dbReference type="InterPro" id="IPR028989">
    <property type="entry name" value="RimP_N"/>
</dbReference>
<dbReference type="Pfam" id="PF17384">
    <property type="entry name" value="DUF150_C"/>
    <property type="match status" value="1"/>
</dbReference>
<dbReference type="SUPFAM" id="SSF74942">
    <property type="entry name" value="YhbC-like, C-terminal domain"/>
    <property type="match status" value="1"/>
</dbReference>
<dbReference type="HAMAP" id="MF_01077">
    <property type="entry name" value="RimP"/>
    <property type="match status" value="1"/>
</dbReference>
<feature type="domain" description="Ribosome maturation factor RimP N-terminal" evidence="3">
    <location>
        <begin position="11"/>
        <end position="82"/>
    </location>
</feature>
<feature type="domain" description="Ribosome maturation factor RimP C-terminal" evidence="4">
    <location>
        <begin position="87"/>
        <end position="150"/>
    </location>
</feature>
<proteinExistence type="inferred from homology"/>
<dbReference type="SUPFAM" id="SSF75420">
    <property type="entry name" value="YhbC-like, N-terminal domain"/>
    <property type="match status" value="1"/>
</dbReference>
<sequence length="158" mass="17602">MPRESAELRALLEPAVTALGFELVGVEFIRAKQGVLRVYIDREQGISVEDCRKVSHQVSGILDVEDPIRGQYALEVSSPGLDRPLYQAIDFERFAGHEISVQLTAAVNGRRKFQGTLIGLRDDQVVVQMGEEELVMALDEIDRARLVPDFDSHRVEGA</sequence>
<dbReference type="EMBL" id="UOFN01000061">
    <property type="protein sequence ID" value="VAW76560.1"/>
    <property type="molecule type" value="Genomic_DNA"/>
</dbReference>
<dbReference type="Pfam" id="PF02576">
    <property type="entry name" value="RimP_N"/>
    <property type="match status" value="1"/>
</dbReference>
<gene>
    <name evidence="5" type="ORF">MNBD_GAMMA15-434</name>
</gene>
<dbReference type="InterPro" id="IPR035956">
    <property type="entry name" value="RimP_N_sf"/>
</dbReference>
<dbReference type="PANTHER" id="PTHR33867:SF1">
    <property type="entry name" value="RIBOSOME MATURATION FACTOR RIMP"/>
    <property type="match status" value="1"/>
</dbReference>